<gene>
    <name evidence="1" type="ORF">VKT23_009564</name>
</gene>
<dbReference type="Proteomes" id="UP001498398">
    <property type="component" value="Unassembled WGS sequence"/>
</dbReference>
<keyword evidence="2" id="KW-1185">Reference proteome</keyword>
<organism evidence="1 2">
    <name type="scientific">Marasmiellus scandens</name>
    <dbReference type="NCBI Taxonomy" id="2682957"/>
    <lineage>
        <taxon>Eukaryota</taxon>
        <taxon>Fungi</taxon>
        <taxon>Dikarya</taxon>
        <taxon>Basidiomycota</taxon>
        <taxon>Agaricomycotina</taxon>
        <taxon>Agaricomycetes</taxon>
        <taxon>Agaricomycetidae</taxon>
        <taxon>Agaricales</taxon>
        <taxon>Marasmiineae</taxon>
        <taxon>Omphalotaceae</taxon>
        <taxon>Marasmiellus</taxon>
    </lineage>
</organism>
<name>A0ABR1JES4_9AGAR</name>
<proteinExistence type="predicted"/>
<evidence type="ECO:0000313" key="2">
    <source>
        <dbReference type="Proteomes" id="UP001498398"/>
    </source>
</evidence>
<protein>
    <submittedName>
        <fullName evidence="1">Uncharacterized protein</fullName>
    </submittedName>
</protein>
<accession>A0ABR1JES4</accession>
<evidence type="ECO:0000313" key="1">
    <source>
        <dbReference type="EMBL" id="KAK7459583.1"/>
    </source>
</evidence>
<sequence>MSSNGDTPIDFPLASTLNGLIVVLKQADAVRYVSVASLVSLLYTSTDWPHTIDKFLGNPSV</sequence>
<comment type="caution">
    <text evidence="1">The sequence shown here is derived from an EMBL/GenBank/DDBJ whole genome shotgun (WGS) entry which is preliminary data.</text>
</comment>
<dbReference type="EMBL" id="JBANRG010000016">
    <property type="protein sequence ID" value="KAK7459583.1"/>
    <property type="molecule type" value="Genomic_DNA"/>
</dbReference>
<reference evidence="1 2" key="1">
    <citation type="submission" date="2024-01" db="EMBL/GenBank/DDBJ databases">
        <title>A draft genome for the cacao thread blight pathogen Marasmiellus scandens.</title>
        <authorList>
            <person name="Baruah I.K."/>
            <person name="Leung J."/>
            <person name="Bukari Y."/>
            <person name="Amoako-Attah I."/>
            <person name="Meinhardt L.W."/>
            <person name="Bailey B.A."/>
            <person name="Cohen S.P."/>
        </authorList>
    </citation>
    <scope>NUCLEOTIDE SEQUENCE [LARGE SCALE GENOMIC DNA]</scope>
    <source>
        <strain evidence="1 2">GH-19</strain>
    </source>
</reference>